<keyword evidence="2 9" id="KW-0963">Cytoplasm</keyword>
<dbReference type="Gene3D" id="3.40.47.10">
    <property type="match status" value="1"/>
</dbReference>
<comment type="function">
    <text evidence="9">Catalyzes the condensation reaction of fatty acid synthesis by the addition to an acyl acceptor of two carbons from malonyl-ACP. Catalyzes the first condensation reaction which initiates fatty acid synthesis and may therefore play a role in governing the total rate of fatty acid production. Possesses both acetoacetyl-ACP synthase and acetyl transacylase activities. Its substrate specificity determines the biosynthesis of branched-chain and/or straight-chain of fatty acids.</text>
</comment>
<dbReference type="SUPFAM" id="SSF53901">
    <property type="entry name" value="Thiolase-like"/>
    <property type="match status" value="1"/>
</dbReference>
<dbReference type="GO" id="GO:0033818">
    <property type="term" value="F:beta-ketoacyl-acyl-carrier-protein synthase III activity"/>
    <property type="evidence" value="ECO:0007669"/>
    <property type="project" value="UniProtKB-UniRule"/>
</dbReference>
<dbReference type="UniPathway" id="UPA00094"/>
<keyword evidence="4 9" id="KW-0808">Transferase</keyword>
<gene>
    <name evidence="9" type="primary">fabH</name>
    <name evidence="12" type="ORF">GA0074704_1267</name>
</gene>
<evidence type="ECO:0000256" key="6">
    <source>
        <dbReference type="ARBA" id="ARBA00023098"/>
    </source>
</evidence>
<dbReference type="InterPro" id="IPR016039">
    <property type="entry name" value="Thiolase-like"/>
</dbReference>
<dbReference type="EC" id="2.3.1.180" evidence="9"/>
<comment type="subunit">
    <text evidence="9">Homodimer.</text>
</comment>
<feature type="active site" evidence="9">
    <location>
        <position position="283"/>
    </location>
</feature>
<comment type="catalytic activity">
    <reaction evidence="9">
        <text>malonyl-[ACP] + acetyl-CoA + H(+) = 3-oxobutanoyl-[ACP] + CO2 + CoA</text>
        <dbReference type="Rhea" id="RHEA:12080"/>
        <dbReference type="Rhea" id="RHEA-COMP:9623"/>
        <dbReference type="Rhea" id="RHEA-COMP:9625"/>
        <dbReference type="ChEBI" id="CHEBI:15378"/>
        <dbReference type="ChEBI" id="CHEBI:16526"/>
        <dbReference type="ChEBI" id="CHEBI:57287"/>
        <dbReference type="ChEBI" id="CHEBI:57288"/>
        <dbReference type="ChEBI" id="CHEBI:78449"/>
        <dbReference type="ChEBI" id="CHEBI:78450"/>
        <dbReference type="EC" id="2.3.1.180"/>
    </reaction>
</comment>
<protein>
    <recommendedName>
        <fullName evidence="9">Beta-ketoacyl-[acyl-carrier-protein] synthase III</fullName>
        <shortName evidence="9">Beta-ketoacyl-ACP synthase III</shortName>
        <shortName evidence="9">KAS III</shortName>
        <ecNumber evidence="9">2.3.1.180</ecNumber>
    </recommendedName>
    <alternativeName>
        <fullName evidence="9">3-oxoacyl-[acyl-carrier-protein] synthase 3</fullName>
    </alternativeName>
    <alternativeName>
        <fullName evidence="9">3-oxoacyl-[acyl-carrier-protein] synthase III</fullName>
    </alternativeName>
</protein>
<feature type="region of interest" description="ACP-binding" evidence="9">
    <location>
        <begin position="254"/>
        <end position="258"/>
    </location>
</feature>
<dbReference type="Pfam" id="PF08541">
    <property type="entry name" value="ACP_syn_III_C"/>
    <property type="match status" value="1"/>
</dbReference>
<comment type="pathway">
    <text evidence="9">Lipid metabolism; fatty acid biosynthesis.</text>
</comment>
<dbReference type="AlphaFoldDB" id="A0A1C5H8Q3"/>
<evidence type="ECO:0000256" key="8">
    <source>
        <dbReference type="ARBA" id="ARBA00023315"/>
    </source>
</evidence>
<feature type="active site" evidence="9">
    <location>
        <position position="112"/>
    </location>
</feature>
<dbReference type="RefSeq" id="WP_088969628.1">
    <property type="nucleotide sequence ID" value="NZ_JBHLYF010000014.1"/>
</dbReference>
<accession>A0A1C5H8Q3</accession>
<evidence type="ECO:0000256" key="1">
    <source>
        <dbReference type="ARBA" id="ARBA00008642"/>
    </source>
</evidence>
<organism evidence="12 13">
    <name type="scientific">Micromonospora siamensis</name>
    <dbReference type="NCBI Taxonomy" id="299152"/>
    <lineage>
        <taxon>Bacteria</taxon>
        <taxon>Bacillati</taxon>
        <taxon>Actinomycetota</taxon>
        <taxon>Actinomycetes</taxon>
        <taxon>Micromonosporales</taxon>
        <taxon>Micromonosporaceae</taxon>
        <taxon>Micromonospora</taxon>
    </lineage>
</organism>
<dbReference type="CDD" id="cd00830">
    <property type="entry name" value="KAS_III"/>
    <property type="match status" value="1"/>
</dbReference>
<dbReference type="GO" id="GO:0005737">
    <property type="term" value="C:cytoplasm"/>
    <property type="evidence" value="ECO:0007669"/>
    <property type="project" value="UniProtKB-SubCell"/>
</dbReference>
<evidence type="ECO:0000256" key="4">
    <source>
        <dbReference type="ARBA" id="ARBA00022679"/>
    </source>
</evidence>
<keyword evidence="3 9" id="KW-0444">Lipid biosynthesis</keyword>
<name>A0A1C5H8Q3_9ACTN</name>
<sequence length="327" mass="34090">MAIGILGTGSYLPEQVVTNDDLARVVDTSDEWIVSHTGIRERRRAGADTRSSDLGILASRRAVSAAGLSTEQIDGLVVASSSPDQVQPATACRVQAELGLMTGPAFDVSAVCAGFVYGVAVAQGLMCASGQYRRMLVTGCEVYSKILDYRDRTSCVFFGDGAGAVVLGHVPDGYGILGSHLTTDGTQRDVVGIPAGGTAEPTSADTLAGRRHHFRMDGPRVWDFATTALPVSIKQALAATGLGVADVDLLITHQANLRLIDAVAHGLGMPREKVPTTVERYGNTAAASVPITLDEAVAAGRLRRGDIVVLAAVGGGMTAGTVVLRWY</sequence>
<evidence type="ECO:0000313" key="12">
    <source>
        <dbReference type="EMBL" id="SCG42412.1"/>
    </source>
</evidence>
<dbReference type="Pfam" id="PF08545">
    <property type="entry name" value="ACP_syn_III"/>
    <property type="match status" value="1"/>
</dbReference>
<evidence type="ECO:0000256" key="9">
    <source>
        <dbReference type="HAMAP-Rule" id="MF_01815"/>
    </source>
</evidence>
<dbReference type="Proteomes" id="UP000198210">
    <property type="component" value="Chromosome I"/>
</dbReference>
<dbReference type="EMBL" id="LT607751">
    <property type="protein sequence ID" value="SCG42412.1"/>
    <property type="molecule type" value="Genomic_DNA"/>
</dbReference>
<evidence type="ECO:0000256" key="7">
    <source>
        <dbReference type="ARBA" id="ARBA00023160"/>
    </source>
</evidence>
<keyword evidence="5 9" id="KW-0276">Fatty acid metabolism</keyword>
<keyword evidence="7 9" id="KW-0275">Fatty acid biosynthesis</keyword>
<dbReference type="NCBIfam" id="TIGR00747">
    <property type="entry name" value="fabH"/>
    <property type="match status" value="1"/>
</dbReference>
<proteinExistence type="inferred from homology"/>
<reference evidence="12 13" key="1">
    <citation type="submission" date="2016-06" db="EMBL/GenBank/DDBJ databases">
        <authorList>
            <person name="Kjaerup R.B."/>
            <person name="Dalgaard T.S."/>
            <person name="Juul-Madsen H.R."/>
        </authorList>
    </citation>
    <scope>NUCLEOTIDE SEQUENCE [LARGE SCALE GENOMIC DNA]</scope>
    <source>
        <strain evidence="12 13">DSM 45097</strain>
    </source>
</reference>
<comment type="domain">
    <text evidence="9">The last Arg residue of the ACP-binding site is essential for the weak association between ACP/AcpP and FabH.</text>
</comment>
<dbReference type="GO" id="GO:0044550">
    <property type="term" value="P:secondary metabolite biosynthetic process"/>
    <property type="evidence" value="ECO:0007669"/>
    <property type="project" value="TreeGrafter"/>
</dbReference>
<dbReference type="GO" id="GO:0006633">
    <property type="term" value="P:fatty acid biosynthetic process"/>
    <property type="evidence" value="ECO:0007669"/>
    <property type="project" value="UniProtKB-UniRule"/>
</dbReference>
<evidence type="ECO:0000256" key="3">
    <source>
        <dbReference type="ARBA" id="ARBA00022516"/>
    </source>
</evidence>
<comment type="similarity">
    <text evidence="1 9">Belongs to the thiolase-like superfamily. FabH family.</text>
</comment>
<dbReference type="NCBIfam" id="NF006829">
    <property type="entry name" value="PRK09352.1"/>
    <property type="match status" value="1"/>
</dbReference>
<comment type="subcellular location">
    <subcellularLocation>
        <location evidence="9">Cytoplasm</location>
    </subcellularLocation>
</comment>
<evidence type="ECO:0000259" key="11">
    <source>
        <dbReference type="Pfam" id="PF08545"/>
    </source>
</evidence>
<keyword evidence="13" id="KW-1185">Reference proteome</keyword>
<evidence type="ECO:0000256" key="2">
    <source>
        <dbReference type="ARBA" id="ARBA00022490"/>
    </source>
</evidence>
<keyword evidence="8 9" id="KW-0012">Acyltransferase</keyword>
<keyword evidence="9" id="KW-0511">Multifunctional enzyme</keyword>
<evidence type="ECO:0000259" key="10">
    <source>
        <dbReference type="Pfam" id="PF08541"/>
    </source>
</evidence>
<evidence type="ECO:0000313" key="13">
    <source>
        <dbReference type="Proteomes" id="UP000198210"/>
    </source>
</evidence>
<keyword evidence="6 9" id="KW-0443">Lipid metabolism</keyword>
<dbReference type="InterPro" id="IPR013751">
    <property type="entry name" value="ACP_syn_III_N"/>
</dbReference>
<feature type="domain" description="Beta-ketoacyl-[acyl-carrier-protein] synthase III N-terminal" evidence="11">
    <location>
        <begin position="106"/>
        <end position="185"/>
    </location>
</feature>
<dbReference type="InterPro" id="IPR013747">
    <property type="entry name" value="ACP_syn_III_C"/>
</dbReference>
<dbReference type="PANTHER" id="PTHR34069">
    <property type="entry name" value="3-OXOACYL-[ACYL-CARRIER-PROTEIN] SYNTHASE 3"/>
    <property type="match status" value="1"/>
</dbReference>
<dbReference type="InterPro" id="IPR004655">
    <property type="entry name" value="FabH"/>
</dbReference>
<dbReference type="HAMAP" id="MF_01815">
    <property type="entry name" value="FabH"/>
    <property type="match status" value="1"/>
</dbReference>
<feature type="domain" description="Beta-ketoacyl-[acyl-carrier-protein] synthase III C-terminal" evidence="10">
    <location>
        <begin position="237"/>
        <end position="326"/>
    </location>
</feature>
<evidence type="ECO:0000256" key="5">
    <source>
        <dbReference type="ARBA" id="ARBA00022832"/>
    </source>
</evidence>
<dbReference type="GO" id="GO:0004315">
    <property type="term" value="F:3-oxoacyl-[acyl-carrier-protein] synthase activity"/>
    <property type="evidence" value="ECO:0007669"/>
    <property type="project" value="InterPro"/>
</dbReference>
<feature type="active site" evidence="9">
    <location>
        <position position="253"/>
    </location>
</feature>
<dbReference type="PANTHER" id="PTHR34069:SF2">
    <property type="entry name" value="BETA-KETOACYL-[ACYL-CARRIER-PROTEIN] SYNTHASE III"/>
    <property type="match status" value="1"/>
</dbReference>